<evidence type="ECO:0000313" key="1">
    <source>
        <dbReference type="EMBL" id="SUI84856.1"/>
    </source>
</evidence>
<evidence type="ECO:0000313" key="2">
    <source>
        <dbReference type="Proteomes" id="UP000255529"/>
    </source>
</evidence>
<sequence>MPSLQREIREGLLFFLSSPTKDFTISDPRSVIYSFELCTL</sequence>
<proteinExistence type="predicted"/>
<reference evidence="1 2" key="1">
    <citation type="submission" date="2018-06" db="EMBL/GenBank/DDBJ databases">
        <authorList>
            <consortium name="Pathogen Informatics"/>
            <person name="Doyle S."/>
        </authorList>
    </citation>
    <scope>NUCLEOTIDE SEQUENCE [LARGE SCALE GENOMIC DNA]</scope>
    <source>
        <strain evidence="1 2">NCTC11544</strain>
    </source>
</reference>
<name>A0A380AP34_9GAMM</name>
<dbReference type="Proteomes" id="UP000255529">
    <property type="component" value="Unassembled WGS sequence"/>
</dbReference>
<gene>
    <name evidence="1" type="ORF">NCTC11544_04671</name>
</gene>
<dbReference type="AlphaFoldDB" id="A0A380AP34"/>
<accession>A0A380AP34</accession>
<organism evidence="1 2">
    <name type="scientific">Serratia quinivorans</name>
    <dbReference type="NCBI Taxonomy" id="137545"/>
    <lineage>
        <taxon>Bacteria</taxon>
        <taxon>Pseudomonadati</taxon>
        <taxon>Pseudomonadota</taxon>
        <taxon>Gammaproteobacteria</taxon>
        <taxon>Enterobacterales</taxon>
        <taxon>Yersiniaceae</taxon>
        <taxon>Serratia</taxon>
    </lineage>
</organism>
<dbReference type="EMBL" id="UGYN01000002">
    <property type="protein sequence ID" value="SUI84856.1"/>
    <property type="molecule type" value="Genomic_DNA"/>
</dbReference>
<protein>
    <submittedName>
        <fullName evidence="1">Uncharacterized protein</fullName>
    </submittedName>
</protein>